<organism evidence="3 4">
    <name type="scientific">Tomitella fengzijianii</name>
    <dbReference type="NCBI Taxonomy" id="2597660"/>
    <lineage>
        <taxon>Bacteria</taxon>
        <taxon>Bacillati</taxon>
        <taxon>Actinomycetota</taxon>
        <taxon>Actinomycetes</taxon>
        <taxon>Mycobacteriales</taxon>
        <taxon>Tomitella</taxon>
    </lineage>
</organism>
<dbReference type="KEGG" id="toy:FO059_02490"/>
<evidence type="ECO:0000313" key="4">
    <source>
        <dbReference type="Proteomes" id="UP000317344"/>
    </source>
</evidence>
<evidence type="ECO:0000313" key="3">
    <source>
        <dbReference type="EMBL" id="QDQ96418.1"/>
    </source>
</evidence>
<dbReference type="Gene3D" id="3.40.50.1820">
    <property type="entry name" value="alpha/beta hydrolase"/>
    <property type="match status" value="1"/>
</dbReference>
<feature type="region of interest" description="Disordered" evidence="1">
    <location>
        <begin position="1"/>
        <end position="37"/>
    </location>
</feature>
<feature type="domain" description="Dienelactone hydrolase" evidence="2">
    <location>
        <begin position="35"/>
        <end position="250"/>
    </location>
</feature>
<dbReference type="Pfam" id="PF01738">
    <property type="entry name" value="DLH"/>
    <property type="match status" value="1"/>
</dbReference>
<keyword evidence="3" id="KW-0378">Hydrolase</keyword>
<dbReference type="RefSeq" id="WP_143906076.1">
    <property type="nucleotide sequence ID" value="NZ_CP041765.1"/>
</dbReference>
<accession>A0A516X027</accession>
<sequence length="252" mass="26805">MTGSNGDLPPLPRGPQDTPQRPLARVDHGGTPLTVARPDGAPRAGIVVVQEAWGVTTYIEWLLRVFADVGYVAAAPHLYHRSGDVVIDDHDFAKARPVMATLDGDAITMDVGNATAFLRHEGAPRAGIIGFCMGGTIALWAAAHADVDAAVTFYGSGIEKARWSGFESGLETAPSVRVPWLGFYGDEDRSIPPAQVERLRTAIEPVNAPTQIVRYPGAGHAFASDPSSPKHVREAAEDAGIRTREFLAAHLG</sequence>
<dbReference type="PANTHER" id="PTHR46623:SF6">
    <property type="entry name" value="ALPHA_BETA-HYDROLASES SUPERFAMILY PROTEIN"/>
    <property type="match status" value="1"/>
</dbReference>
<dbReference type="InterPro" id="IPR051049">
    <property type="entry name" value="Dienelactone_hydrolase-like"/>
</dbReference>
<dbReference type="AlphaFoldDB" id="A0A516X027"/>
<evidence type="ECO:0000259" key="2">
    <source>
        <dbReference type="Pfam" id="PF01738"/>
    </source>
</evidence>
<dbReference type="InterPro" id="IPR029058">
    <property type="entry name" value="AB_hydrolase_fold"/>
</dbReference>
<gene>
    <name evidence="3" type="ORF">FO059_02490</name>
</gene>
<name>A0A516X027_9ACTN</name>
<dbReference type="OrthoDB" id="3208682at2"/>
<dbReference type="SUPFAM" id="SSF53474">
    <property type="entry name" value="alpha/beta-Hydrolases"/>
    <property type="match status" value="1"/>
</dbReference>
<dbReference type="Proteomes" id="UP000317344">
    <property type="component" value="Chromosome"/>
</dbReference>
<dbReference type="PANTHER" id="PTHR46623">
    <property type="entry name" value="CARBOXYMETHYLENEBUTENOLIDASE-RELATED"/>
    <property type="match status" value="1"/>
</dbReference>
<dbReference type="EMBL" id="CP041765">
    <property type="protein sequence ID" value="QDQ96418.1"/>
    <property type="molecule type" value="Genomic_DNA"/>
</dbReference>
<reference evidence="3 4" key="2">
    <citation type="submission" date="2019-07" db="EMBL/GenBank/DDBJ databases">
        <authorList>
            <person name="Huang Y."/>
        </authorList>
    </citation>
    <scope>NUCLEOTIDE SEQUENCE [LARGE SCALE GENOMIC DNA]</scope>
    <source>
        <strain evidence="3 4">HY188</strain>
    </source>
</reference>
<protein>
    <submittedName>
        <fullName evidence="3">Dienelactone hydrolase family protein</fullName>
    </submittedName>
</protein>
<dbReference type="GO" id="GO:0016787">
    <property type="term" value="F:hydrolase activity"/>
    <property type="evidence" value="ECO:0007669"/>
    <property type="project" value="UniProtKB-KW"/>
</dbReference>
<dbReference type="InterPro" id="IPR002925">
    <property type="entry name" value="Dienelactn_hydro"/>
</dbReference>
<evidence type="ECO:0000256" key="1">
    <source>
        <dbReference type="SAM" id="MobiDB-lite"/>
    </source>
</evidence>
<keyword evidence="4" id="KW-1185">Reference proteome</keyword>
<reference evidence="3 4" key="1">
    <citation type="submission" date="2019-07" db="EMBL/GenBank/DDBJ databases">
        <title>Tomitella cavernea sp. nov., an actinomycete isolated from soil.</title>
        <authorList>
            <person name="Cheng J."/>
        </authorList>
    </citation>
    <scope>NUCLEOTIDE SEQUENCE [LARGE SCALE GENOMIC DNA]</scope>
    <source>
        <strain evidence="3 4">HY188</strain>
    </source>
</reference>
<proteinExistence type="predicted"/>